<protein>
    <submittedName>
        <fullName evidence="6">Neuroblastoma-amplified sequence</fullName>
    </submittedName>
</protein>
<dbReference type="GO" id="GO:0015031">
    <property type="term" value="P:protein transport"/>
    <property type="evidence" value="ECO:0007669"/>
    <property type="project" value="UniProtKB-KW"/>
</dbReference>
<dbReference type="PANTHER" id="PTHR15922">
    <property type="entry name" value="NEUROBLASTOMA-AMPLIFIED SEQUENCE"/>
    <property type="match status" value="1"/>
</dbReference>
<comment type="subcellular location">
    <subcellularLocation>
        <location evidence="1">Endoplasmic reticulum</location>
    </subcellularLocation>
</comment>
<dbReference type="OrthoDB" id="19988at2759"/>
<organism evidence="6 7">
    <name type="scientific">Toxocara canis</name>
    <name type="common">Canine roundworm</name>
    <dbReference type="NCBI Taxonomy" id="6265"/>
    <lineage>
        <taxon>Eukaryota</taxon>
        <taxon>Metazoa</taxon>
        <taxon>Ecdysozoa</taxon>
        <taxon>Nematoda</taxon>
        <taxon>Chromadorea</taxon>
        <taxon>Rhabditida</taxon>
        <taxon>Spirurina</taxon>
        <taxon>Ascaridomorpha</taxon>
        <taxon>Ascaridoidea</taxon>
        <taxon>Toxocaridae</taxon>
        <taxon>Toxocara</taxon>
    </lineage>
</organism>
<reference evidence="6 7" key="1">
    <citation type="submission" date="2014-11" db="EMBL/GenBank/DDBJ databases">
        <title>Genetic blueprint of the zoonotic pathogen Toxocara canis.</title>
        <authorList>
            <person name="Zhu X.-Q."/>
            <person name="Korhonen P.K."/>
            <person name="Cai H."/>
            <person name="Young N.D."/>
            <person name="Nejsum P."/>
            <person name="von Samson-Himmelstjerna G."/>
            <person name="Boag P.R."/>
            <person name="Tan P."/>
            <person name="Li Q."/>
            <person name="Min J."/>
            <person name="Yang Y."/>
            <person name="Wang X."/>
            <person name="Fang X."/>
            <person name="Hall R.S."/>
            <person name="Hofmann A."/>
            <person name="Sternberg P.W."/>
            <person name="Jex A.R."/>
            <person name="Gasser R.B."/>
        </authorList>
    </citation>
    <scope>NUCLEOTIDE SEQUENCE [LARGE SCALE GENOMIC DNA]</scope>
    <source>
        <strain evidence="6">PN_DK_2014</strain>
    </source>
</reference>
<evidence type="ECO:0000259" key="5">
    <source>
        <dbReference type="Pfam" id="PF08314"/>
    </source>
</evidence>
<dbReference type="InterPro" id="IPR036322">
    <property type="entry name" value="WD40_repeat_dom_sf"/>
</dbReference>
<proteinExistence type="predicted"/>
<feature type="domain" description="Sec39" evidence="5">
    <location>
        <begin position="581"/>
        <end position="776"/>
    </location>
</feature>
<dbReference type="EMBL" id="JPKZ01000885">
    <property type="protein sequence ID" value="KHN84958.1"/>
    <property type="molecule type" value="Genomic_DNA"/>
</dbReference>
<accession>A0A0B2VTC8</accession>
<dbReference type="PANTHER" id="PTHR15922:SF2">
    <property type="entry name" value="NBAS SUBUNIT OF NRZ TETHERING COMPLEX"/>
    <property type="match status" value="1"/>
</dbReference>
<evidence type="ECO:0000313" key="6">
    <source>
        <dbReference type="EMBL" id="KHN84958.1"/>
    </source>
</evidence>
<evidence type="ECO:0000256" key="2">
    <source>
        <dbReference type="ARBA" id="ARBA00022448"/>
    </source>
</evidence>
<keyword evidence="2" id="KW-0813">Transport</keyword>
<keyword evidence="3" id="KW-0256">Endoplasmic reticulum</keyword>
<dbReference type="STRING" id="6265.A0A0B2VTC8"/>
<gene>
    <name evidence="6" type="primary">NBAS</name>
    <name evidence="6" type="ORF">Tcan_16152</name>
</gene>
<keyword evidence="7" id="KW-1185">Reference proteome</keyword>
<dbReference type="GO" id="GO:0006890">
    <property type="term" value="P:retrograde vesicle-mediated transport, Golgi to endoplasmic reticulum"/>
    <property type="evidence" value="ECO:0007669"/>
    <property type="project" value="InterPro"/>
</dbReference>
<sequence>MDYIKKLAELNTDGKLLQERGTLREWTATVSVGSPNLSFAYNKIAAYLESKPLCKFAISSKESHVAVMSHDRELEISDLEEEELITRSRVKVLPEDFPEWCILKWSRSGSLLISTRSNAVIDVFDSAGGYCYSIPLSGAKERFEAENVISDLTTVACGRDETKWLDILYALQLNSTFHCFKIGRLTGYSSVFKVDLGHRIATSFVLLPVIDILIVASEYKMPTDQEEIVSCSSVGLSVYRVVDESPFVVDVKTFRRCVSTWQHVTAWISAMNTAVLLTIASNDEHTRLACISSTGDTFIFALPSMRLNKQIRFSGREKPTQLVWTERDELVVLAKSGSLFRGSVDEMESLLLSGQNEDAFSGCAQIISPYARTLFILEAYCLSSRGKRATSFSRQSSRAWLAAKLRLTTLYDYFKVYVGWAVGQPLEDVPAAREQRQYHFVLHDIRSITLQDMMRKLLARGDFREAINLAEKYDIMDVDFVYKEQWRQIGPQADEDAVNTVLACVRDHCWVVCECVSSRVADLGVQRALSSLAVSLTNGSTDPQRAFVLHCARILRLLSDDDTDAVELYFELREKSLLDVAIFFAQTCRFKHLNLLMAENYAFIASHMFAILWMVPEFVHPRKYAHLIPRNCSGWFQLKVVDVKDPLQHLTGSSEEVDAAIERLNFESDFYEKIEFLRRYRNIGEVKLSDVIEYIKARALAIDYETGLVSIVVYFVQQAIDNGFQELKSFLVSAEFYRDFVLFCGSISMCLTQFNSSDSEVLFNGIIKHMGEEEVCANMSRLVELAEYLHHADRCDDVETELCRVVCAFCKKSLRALESLQDTRRGQISNKTRIAAFCAFERTGQQLIIAASRLGIETSLVQALETFSMHNLEPTFDKLDASLSDATLASQMLFKMVRSSGASTRAQWIQLKADLLAVHSSIYSSLLTKHDVLKNLALQILDRDSLRLSREILDIVLCFDDSVLERESRLSKEESINVLIEKSTDYWNMAEPVVDEPNLRLAREVLSIAPSKCSPVLSEQLRQLDALELALHLGCTLLPVKFRFVDPDQLLSDVVKIGRNYKKAKECAKLAQLLRVRTPVARAMELCAVEALLVRDEHVLRKYCEQLIKTAKGLSSIHSLCIDVIRSRFLENMEEELLACALMNCPQDDLEETLKFMREVQSESAKRQDVRPTVTVSDDLVLDPMYTPIEAYHPSSEYGSQKVDEPCDAQIDFSAEEPVVKRALLDMVRAYTRVSGSVALHLSLLLDEDAEWTLNNFLARYSSAIREWRGKVPVKVLQLLPPELLLASSSSKSLAGDTAIERILNSGCDRERFFEDSQYRSDTLIGLSMTVEEHVLLDCLDVAEKYHVDQWLVCESTLEYVLTDPEVATENMVRMCNCVRDRLCAQRSRLHTALRSKVLRELSLFPRDLERIRMFLSFFADSEPEARSMDALKQIAKVIPDADLPALLSGDSDIVLPIVLPYLNNDLETLASSLRQLPNGVELCEQVARSLLSSADGTDVSVWTLFKLLNGDAEFVVDVLATLPLSAEESYMAGVLEKWDFDGSMDTLKAALSSRLEVIRSSLEVTPSNIDSFDSSATIKHRRISKR</sequence>
<dbReference type="GO" id="GO:0070939">
    <property type="term" value="C:Dsl1/NZR complex"/>
    <property type="evidence" value="ECO:0007669"/>
    <property type="project" value="TreeGrafter"/>
</dbReference>
<name>A0A0B2VTC8_TOXCA</name>
<evidence type="ECO:0000256" key="3">
    <source>
        <dbReference type="ARBA" id="ARBA00022824"/>
    </source>
</evidence>
<keyword evidence="4" id="KW-0653">Protein transport</keyword>
<comment type="caution">
    <text evidence="6">The sequence shown here is derived from an EMBL/GenBank/DDBJ whole genome shotgun (WGS) entry which is preliminary data.</text>
</comment>
<dbReference type="OMA" id="ELCIRIM"/>
<dbReference type="SUPFAM" id="SSF50978">
    <property type="entry name" value="WD40 repeat-like"/>
    <property type="match status" value="1"/>
</dbReference>
<dbReference type="Pfam" id="PF08314">
    <property type="entry name" value="Sec39"/>
    <property type="match status" value="1"/>
</dbReference>
<dbReference type="GO" id="GO:0000149">
    <property type="term" value="F:SNARE binding"/>
    <property type="evidence" value="ECO:0007669"/>
    <property type="project" value="TreeGrafter"/>
</dbReference>
<evidence type="ECO:0000313" key="7">
    <source>
        <dbReference type="Proteomes" id="UP000031036"/>
    </source>
</evidence>
<dbReference type="Proteomes" id="UP000031036">
    <property type="component" value="Unassembled WGS sequence"/>
</dbReference>
<evidence type="ECO:0000256" key="1">
    <source>
        <dbReference type="ARBA" id="ARBA00004240"/>
    </source>
</evidence>
<dbReference type="InterPro" id="IPR013244">
    <property type="entry name" value="Sec39_domain"/>
</dbReference>
<evidence type="ECO:0000256" key="4">
    <source>
        <dbReference type="ARBA" id="ARBA00022927"/>
    </source>
</evidence>